<proteinExistence type="predicted"/>
<keyword evidence="2" id="KW-1185">Reference proteome</keyword>
<dbReference type="AlphaFoldDB" id="A0A7W9KGJ6"/>
<evidence type="ECO:0000313" key="1">
    <source>
        <dbReference type="EMBL" id="MBB5891409.1"/>
    </source>
</evidence>
<reference evidence="1 2" key="1">
    <citation type="submission" date="2020-08" db="EMBL/GenBank/DDBJ databases">
        <title>Sequencing the genomes of 1000 actinobacteria strains.</title>
        <authorList>
            <person name="Klenk H.-P."/>
        </authorList>
    </citation>
    <scope>NUCLEOTIDE SEQUENCE [LARGE SCALE GENOMIC DNA]</scope>
    <source>
        <strain evidence="1 2">DSM 43851</strain>
    </source>
</reference>
<comment type="caution">
    <text evidence="1">The sequence shown here is derived from an EMBL/GenBank/DDBJ whole genome shotgun (WGS) entry which is preliminary data.</text>
</comment>
<dbReference type="EMBL" id="JACHIR010000001">
    <property type="protein sequence ID" value="MBB5891409.1"/>
    <property type="molecule type" value="Genomic_DNA"/>
</dbReference>
<organism evidence="1 2">
    <name type="scientific">Kutzneria kofuensis</name>
    <dbReference type="NCBI Taxonomy" id="103725"/>
    <lineage>
        <taxon>Bacteria</taxon>
        <taxon>Bacillati</taxon>
        <taxon>Actinomycetota</taxon>
        <taxon>Actinomycetes</taxon>
        <taxon>Pseudonocardiales</taxon>
        <taxon>Pseudonocardiaceae</taxon>
        <taxon>Kutzneria</taxon>
    </lineage>
</organism>
<dbReference type="RefSeq" id="WP_184861489.1">
    <property type="nucleotide sequence ID" value="NZ_BAAAWY010000053.1"/>
</dbReference>
<dbReference type="Pfam" id="PF14430">
    <property type="entry name" value="Imm1"/>
    <property type="match status" value="1"/>
</dbReference>
<protein>
    <recommendedName>
        <fullName evidence="3">Immunity protein Imm1</fullName>
    </recommendedName>
</protein>
<dbReference type="InterPro" id="IPR025680">
    <property type="entry name" value="DddI"/>
</dbReference>
<evidence type="ECO:0000313" key="2">
    <source>
        <dbReference type="Proteomes" id="UP000585638"/>
    </source>
</evidence>
<sequence length="154" mass="16903">MDVQAVWGALTVRGAEVYYRRGHRENPPVLASSGDVDKLIDGLLAGEEFHNLAQLHSLDRELLPSGYPDHELLVGIDRSVQVGVLEFMDAGGNVVTLGPATGRGEVIYHIAGNPTEFPDRSEVSVELIRQAVKEFVMSGGQRPTCVQWQVPEIW</sequence>
<dbReference type="Proteomes" id="UP000585638">
    <property type="component" value="Unassembled WGS sequence"/>
</dbReference>
<accession>A0A7W9KGJ6</accession>
<evidence type="ECO:0008006" key="3">
    <source>
        <dbReference type="Google" id="ProtNLM"/>
    </source>
</evidence>
<gene>
    <name evidence="1" type="ORF">BJ998_002605</name>
</gene>
<name>A0A7W9KGJ6_9PSEU</name>